<protein>
    <recommendedName>
        <fullName evidence="1">Magnesium transporter MgtE intracellular domain-containing protein</fullName>
    </recommendedName>
</protein>
<dbReference type="PANTHER" id="PTHR43773:SF1">
    <property type="entry name" value="MAGNESIUM TRANSPORTER MGTE"/>
    <property type="match status" value="1"/>
</dbReference>
<reference evidence="2" key="1">
    <citation type="journal article" date="2014" name="Front. Microbiol.">
        <title>High frequency of phylogenetically diverse reductive dehalogenase-homologous genes in deep subseafloor sedimentary metagenomes.</title>
        <authorList>
            <person name="Kawai M."/>
            <person name="Futagami T."/>
            <person name="Toyoda A."/>
            <person name="Takaki Y."/>
            <person name="Nishi S."/>
            <person name="Hori S."/>
            <person name="Arai W."/>
            <person name="Tsubouchi T."/>
            <person name="Morono Y."/>
            <person name="Uchiyama I."/>
            <person name="Ito T."/>
            <person name="Fujiyama A."/>
            <person name="Inagaki F."/>
            <person name="Takami H."/>
        </authorList>
    </citation>
    <scope>NUCLEOTIDE SEQUENCE</scope>
    <source>
        <strain evidence="2">Expedition CK06-06</strain>
    </source>
</reference>
<dbReference type="SMART" id="SM00924">
    <property type="entry name" value="MgtE_N"/>
    <property type="match status" value="1"/>
</dbReference>
<organism evidence="2">
    <name type="scientific">marine sediment metagenome</name>
    <dbReference type="NCBI Taxonomy" id="412755"/>
    <lineage>
        <taxon>unclassified sequences</taxon>
        <taxon>metagenomes</taxon>
        <taxon>ecological metagenomes</taxon>
    </lineage>
</organism>
<dbReference type="GO" id="GO:0015095">
    <property type="term" value="F:magnesium ion transmembrane transporter activity"/>
    <property type="evidence" value="ECO:0007669"/>
    <property type="project" value="InterPro"/>
</dbReference>
<feature type="domain" description="Magnesium transporter MgtE intracellular" evidence="1">
    <location>
        <begin position="40"/>
        <end position="122"/>
    </location>
</feature>
<sequence length="124" mass="13761">MRRTPEDLEGYKRELVGTLDRLLEQGDQGAGMIRNLLVELHHADTADIMDVMEPDDAARVLQLLDNETASDILAEMEESSRTSLMEVVDPRELATLVEEMPTDDAADLVGDLDEEAAEEVLSHV</sequence>
<proteinExistence type="predicted"/>
<dbReference type="GO" id="GO:0016020">
    <property type="term" value="C:membrane"/>
    <property type="evidence" value="ECO:0007669"/>
    <property type="project" value="InterPro"/>
</dbReference>
<dbReference type="InterPro" id="IPR038076">
    <property type="entry name" value="MgtE_N_sf"/>
</dbReference>
<dbReference type="InterPro" id="IPR006669">
    <property type="entry name" value="MgtE_transporter"/>
</dbReference>
<name>X0U9N0_9ZZZZ</name>
<evidence type="ECO:0000313" key="2">
    <source>
        <dbReference type="EMBL" id="GAF85205.1"/>
    </source>
</evidence>
<dbReference type="Pfam" id="PF03448">
    <property type="entry name" value="MgtE_N"/>
    <property type="match status" value="1"/>
</dbReference>
<evidence type="ECO:0000259" key="1">
    <source>
        <dbReference type="SMART" id="SM00924"/>
    </source>
</evidence>
<gene>
    <name evidence="2" type="ORF">S01H1_09735</name>
</gene>
<dbReference type="Gene3D" id="1.25.60.10">
    <property type="entry name" value="MgtE N-terminal domain-like"/>
    <property type="match status" value="1"/>
</dbReference>
<dbReference type="EMBL" id="BARS01004977">
    <property type="protein sequence ID" value="GAF85205.1"/>
    <property type="molecule type" value="Genomic_DNA"/>
</dbReference>
<dbReference type="PANTHER" id="PTHR43773">
    <property type="entry name" value="MAGNESIUM TRANSPORTER MGTE"/>
    <property type="match status" value="1"/>
</dbReference>
<feature type="non-terminal residue" evidence="2">
    <location>
        <position position="124"/>
    </location>
</feature>
<comment type="caution">
    <text evidence="2">The sequence shown here is derived from an EMBL/GenBank/DDBJ whole genome shotgun (WGS) entry which is preliminary data.</text>
</comment>
<dbReference type="AlphaFoldDB" id="X0U9N0"/>
<accession>X0U9N0</accession>
<dbReference type="SUPFAM" id="SSF158791">
    <property type="entry name" value="MgtE N-terminal domain-like"/>
    <property type="match status" value="1"/>
</dbReference>
<dbReference type="InterPro" id="IPR006668">
    <property type="entry name" value="Mg_transptr_MgtE_intracell_dom"/>
</dbReference>